<feature type="region of interest" description="Disordered" evidence="1">
    <location>
        <begin position="425"/>
        <end position="471"/>
    </location>
</feature>
<feature type="compositionally biased region" description="Polar residues" evidence="1">
    <location>
        <begin position="910"/>
        <end position="938"/>
    </location>
</feature>
<evidence type="ECO:0000256" key="1">
    <source>
        <dbReference type="SAM" id="MobiDB-lite"/>
    </source>
</evidence>
<dbReference type="Proteomes" id="UP001445076">
    <property type="component" value="Unassembled WGS sequence"/>
</dbReference>
<feature type="compositionally biased region" description="Low complexity" evidence="1">
    <location>
        <begin position="828"/>
        <end position="863"/>
    </location>
</feature>
<protein>
    <submittedName>
        <fullName evidence="2">Uncharacterized protein</fullName>
    </submittedName>
</protein>
<feature type="compositionally biased region" description="Polar residues" evidence="1">
    <location>
        <begin position="614"/>
        <end position="623"/>
    </location>
</feature>
<dbReference type="EMBL" id="JARKIK010000003">
    <property type="protein sequence ID" value="KAK8753031.1"/>
    <property type="molecule type" value="Genomic_DNA"/>
</dbReference>
<gene>
    <name evidence="2" type="ORF">OTU49_002161</name>
</gene>
<feature type="region of interest" description="Disordered" evidence="1">
    <location>
        <begin position="1"/>
        <end position="60"/>
    </location>
</feature>
<feature type="region of interest" description="Disordered" evidence="1">
    <location>
        <begin position="988"/>
        <end position="1030"/>
    </location>
</feature>
<feature type="region of interest" description="Disordered" evidence="1">
    <location>
        <begin position="288"/>
        <end position="326"/>
    </location>
</feature>
<feature type="compositionally biased region" description="Polar residues" evidence="1">
    <location>
        <begin position="758"/>
        <end position="768"/>
    </location>
</feature>
<accession>A0AAW0YN65</accession>
<feature type="compositionally biased region" description="Low complexity" evidence="1">
    <location>
        <begin position="231"/>
        <end position="246"/>
    </location>
</feature>
<dbReference type="AlphaFoldDB" id="A0AAW0YN65"/>
<organism evidence="2 3">
    <name type="scientific">Cherax quadricarinatus</name>
    <name type="common">Australian red claw crayfish</name>
    <dbReference type="NCBI Taxonomy" id="27406"/>
    <lineage>
        <taxon>Eukaryota</taxon>
        <taxon>Metazoa</taxon>
        <taxon>Ecdysozoa</taxon>
        <taxon>Arthropoda</taxon>
        <taxon>Crustacea</taxon>
        <taxon>Multicrustacea</taxon>
        <taxon>Malacostraca</taxon>
        <taxon>Eumalacostraca</taxon>
        <taxon>Eucarida</taxon>
        <taxon>Decapoda</taxon>
        <taxon>Pleocyemata</taxon>
        <taxon>Astacidea</taxon>
        <taxon>Parastacoidea</taxon>
        <taxon>Parastacidae</taxon>
        <taxon>Cherax</taxon>
    </lineage>
</organism>
<proteinExistence type="predicted"/>
<evidence type="ECO:0000313" key="2">
    <source>
        <dbReference type="EMBL" id="KAK8753031.1"/>
    </source>
</evidence>
<keyword evidence="3" id="KW-1185">Reference proteome</keyword>
<feature type="region of interest" description="Disordered" evidence="1">
    <location>
        <begin position="219"/>
        <end position="258"/>
    </location>
</feature>
<name>A0AAW0YN65_CHEQU</name>
<feature type="compositionally biased region" description="Polar residues" evidence="1">
    <location>
        <begin position="299"/>
        <end position="309"/>
    </location>
</feature>
<reference evidence="2 3" key="1">
    <citation type="journal article" date="2024" name="BMC Genomics">
        <title>Genome assembly of redclaw crayfish (Cherax quadricarinatus) provides insights into its immune adaptation and hypoxia tolerance.</title>
        <authorList>
            <person name="Liu Z."/>
            <person name="Zheng J."/>
            <person name="Li H."/>
            <person name="Fang K."/>
            <person name="Wang S."/>
            <person name="He J."/>
            <person name="Zhou D."/>
            <person name="Weng S."/>
            <person name="Chi M."/>
            <person name="Gu Z."/>
            <person name="He J."/>
            <person name="Li F."/>
            <person name="Wang M."/>
        </authorList>
    </citation>
    <scope>NUCLEOTIDE SEQUENCE [LARGE SCALE GENOMIC DNA]</scope>
    <source>
        <strain evidence="2">ZL_2023a</strain>
    </source>
</reference>
<feature type="region of interest" description="Disordered" evidence="1">
    <location>
        <begin position="752"/>
        <end position="957"/>
    </location>
</feature>
<feature type="compositionally biased region" description="Polar residues" evidence="1">
    <location>
        <begin position="1020"/>
        <end position="1030"/>
    </location>
</feature>
<feature type="compositionally biased region" description="Acidic residues" evidence="1">
    <location>
        <begin position="995"/>
        <end position="1005"/>
    </location>
</feature>
<feature type="compositionally biased region" description="Low complexity" evidence="1">
    <location>
        <begin position="432"/>
        <end position="443"/>
    </location>
</feature>
<evidence type="ECO:0000313" key="3">
    <source>
        <dbReference type="Proteomes" id="UP001445076"/>
    </source>
</evidence>
<feature type="region of interest" description="Disordered" evidence="1">
    <location>
        <begin position="607"/>
        <end position="632"/>
    </location>
</feature>
<feature type="compositionally biased region" description="Basic and acidic residues" evidence="1">
    <location>
        <begin position="249"/>
        <end position="258"/>
    </location>
</feature>
<comment type="caution">
    <text evidence="2">The sequence shown here is derived from an EMBL/GenBank/DDBJ whole genome shotgun (WGS) entry which is preliminary data.</text>
</comment>
<feature type="compositionally biased region" description="Acidic residues" evidence="1">
    <location>
        <begin position="35"/>
        <end position="49"/>
    </location>
</feature>
<feature type="compositionally biased region" description="Polar residues" evidence="1">
    <location>
        <begin position="790"/>
        <end position="806"/>
    </location>
</feature>
<feature type="non-terminal residue" evidence="2">
    <location>
        <position position="1"/>
    </location>
</feature>
<sequence>LLDRRDQVDSVPMPDSGNGRVDRRRGRAGTRRSEEEEDEEEDDDDEEEVTAGTRPSYPLHHNLLAASLTRDGKESVSRVPQSLSYPLFLSQPGEEGHSTGVTNPIYGRLGDIRDQPGTWGSQAPTPGTEQPSEQLASMLGVAGIVDNSPSHPLLHLDRMSEERPQSQPPEDHHWSTLTSAHPLHHQTTDLLNNQVPPGTRANNYWDNFRSYSRQNLLSTTTKSNTSDHHPASTTSTSAAVPSGSAGLHQTRESGRVEDKRFNVTVSHNNNSSSGAGARARVSNPHLINPRGANPRVRNPVSSNSQQVLGQNKHKTNNRNKQSGWWMPGSGSNVPGTNVPQGIGSAGNSRDRSSVNYNFTRGNSTDSDGTGAMTLEVLREAEALMRRHANQPQFLLQLFHHASQITAHTDQHVAVALLQDLAAQPHGSNHGVNANRRSSNNEANGLSLPAPLRDSSWHQQASPSRPHNILPRENVSVVGLSGSEVSDSGLTSEDEDSRALYRNVKNLSLSPSGQVGLSGAIPRSTPGINTTNLPRPQFPQPRQYQPQFPQHNYQYFPQQQSLSNIQGSSRSVANSESSLYDHLIFNDSHISAAHPQQVVEDWICQSEGDGRGEKLQNQPETVGSSPEDAHHITHPLNNDTEYLTFETLVSSAVRTSVEILQSQAGGTLAAGTAVSLHLLNSLHTTLVAQIQTQAQSLQLPQSFLSSVDTELKGALQAFIGKPLLDVSNDVPSVVSQVLLTQYCSVLVQRLRDNHPGLPQTPTKLPQSKMNEAGTGNVASTSSTSHGRHTQENTTATQTESSVFSLTPHQHAGLSHATELSQRSNHHGSRTFSLTSSTGSSVTHGSAHSSHPSSHVVAHASMPSSSPHPPPHIATSIFHSSSSGSGQWQVPPSAPLPSPNDNGTSVEALIDNSVNSHQASQPESWAVSSSIGQVAENSAPASPPDSRLANNVGQSGGATTAEWAVPEHEEAMMDDIVEPALPVHDLAEADQSQDAGDAAEGDWEDSQAEGIQGDSVGAAGNASPQHPSWLQSRGKSSQVSFKRIVICFYLPYLALVFFF</sequence>